<organism evidence="2 3">
    <name type="scientific">Colocasia esculenta</name>
    <name type="common">Wild taro</name>
    <name type="synonym">Arum esculentum</name>
    <dbReference type="NCBI Taxonomy" id="4460"/>
    <lineage>
        <taxon>Eukaryota</taxon>
        <taxon>Viridiplantae</taxon>
        <taxon>Streptophyta</taxon>
        <taxon>Embryophyta</taxon>
        <taxon>Tracheophyta</taxon>
        <taxon>Spermatophyta</taxon>
        <taxon>Magnoliopsida</taxon>
        <taxon>Liliopsida</taxon>
        <taxon>Araceae</taxon>
        <taxon>Aroideae</taxon>
        <taxon>Colocasieae</taxon>
        <taxon>Colocasia</taxon>
    </lineage>
</organism>
<evidence type="ECO:0000256" key="1">
    <source>
        <dbReference type="SAM" id="MobiDB-lite"/>
    </source>
</evidence>
<keyword evidence="3" id="KW-1185">Reference proteome</keyword>
<sequence>MPKSARDVRGRGFSCVKRDEEPLRFARGGKYRTGGLLSEAVLLFSIWCPEAWLAASCLMQGSTARPEGVFGASRADPVRKEGPLSEQAGRRPEAVSGFRWYPNA</sequence>
<feature type="compositionally biased region" description="Basic and acidic residues" evidence="1">
    <location>
        <begin position="76"/>
        <end position="93"/>
    </location>
</feature>
<evidence type="ECO:0000313" key="2">
    <source>
        <dbReference type="EMBL" id="MQM20789.1"/>
    </source>
</evidence>
<evidence type="ECO:0000313" key="3">
    <source>
        <dbReference type="Proteomes" id="UP000652761"/>
    </source>
</evidence>
<dbReference type="AlphaFoldDB" id="A0A843XM83"/>
<name>A0A843XM83_COLES</name>
<proteinExistence type="predicted"/>
<dbReference type="EMBL" id="NMUH01010185">
    <property type="protein sequence ID" value="MQM20789.1"/>
    <property type="molecule type" value="Genomic_DNA"/>
</dbReference>
<gene>
    <name evidence="2" type="ORF">Taro_053816</name>
</gene>
<comment type="caution">
    <text evidence="2">The sequence shown here is derived from an EMBL/GenBank/DDBJ whole genome shotgun (WGS) entry which is preliminary data.</text>
</comment>
<accession>A0A843XM83</accession>
<dbReference type="Proteomes" id="UP000652761">
    <property type="component" value="Unassembled WGS sequence"/>
</dbReference>
<protein>
    <submittedName>
        <fullName evidence="2">Uncharacterized protein</fullName>
    </submittedName>
</protein>
<reference evidence="2" key="1">
    <citation type="submission" date="2017-07" db="EMBL/GenBank/DDBJ databases">
        <title>Taro Niue Genome Assembly and Annotation.</title>
        <authorList>
            <person name="Atibalentja N."/>
            <person name="Keating K."/>
            <person name="Fields C.J."/>
        </authorList>
    </citation>
    <scope>NUCLEOTIDE SEQUENCE</scope>
    <source>
        <strain evidence="2">Niue_2</strain>
        <tissue evidence="2">Leaf</tissue>
    </source>
</reference>
<feature type="region of interest" description="Disordered" evidence="1">
    <location>
        <begin position="70"/>
        <end position="104"/>
    </location>
</feature>